<dbReference type="KEGG" id="hro:HELRODRAFT_181592"/>
<evidence type="ECO:0000313" key="4">
    <source>
        <dbReference type="EnsemblMetazoa" id="HelroP181592"/>
    </source>
</evidence>
<dbReference type="CTD" id="20208150"/>
<dbReference type="eggNOG" id="ENOG502RTB2">
    <property type="taxonomic scope" value="Eukaryota"/>
</dbReference>
<dbReference type="AlphaFoldDB" id="T1FH51"/>
<evidence type="ECO:0000256" key="1">
    <source>
        <dbReference type="SAM" id="MobiDB-lite"/>
    </source>
</evidence>
<dbReference type="SMART" id="SM00409">
    <property type="entry name" value="IG"/>
    <property type="match status" value="1"/>
</dbReference>
<dbReference type="InterPro" id="IPR016024">
    <property type="entry name" value="ARM-type_fold"/>
</dbReference>
<dbReference type="SUPFAM" id="SSF48371">
    <property type="entry name" value="ARM repeat"/>
    <property type="match status" value="1"/>
</dbReference>
<dbReference type="RefSeq" id="XP_009029632.1">
    <property type="nucleotide sequence ID" value="XM_009031384.1"/>
</dbReference>
<organism evidence="4 5">
    <name type="scientific">Helobdella robusta</name>
    <name type="common">Californian leech</name>
    <dbReference type="NCBI Taxonomy" id="6412"/>
    <lineage>
        <taxon>Eukaryota</taxon>
        <taxon>Metazoa</taxon>
        <taxon>Spiralia</taxon>
        <taxon>Lophotrochozoa</taxon>
        <taxon>Annelida</taxon>
        <taxon>Clitellata</taxon>
        <taxon>Hirudinea</taxon>
        <taxon>Rhynchobdellida</taxon>
        <taxon>Glossiphoniidae</taxon>
        <taxon>Helobdella</taxon>
    </lineage>
</organism>
<accession>T1FH51</accession>
<dbReference type="OrthoDB" id="10220336at2759"/>
<dbReference type="HOGENOM" id="CLU_399169_0_0_1"/>
<dbReference type="Pfam" id="PF07686">
    <property type="entry name" value="V-set"/>
    <property type="match status" value="1"/>
</dbReference>
<feature type="compositionally biased region" description="Acidic residues" evidence="1">
    <location>
        <begin position="368"/>
        <end position="405"/>
    </location>
</feature>
<gene>
    <name evidence="4" type="primary">20208150</name>
    <name evidence="3" type="ORF">HELRODRAFT_181592</name>
</gene>
<dbReference type="PANTHER" id="PTHR14559">
    <property type="entry name" value="CASPASE RECRUITMENT DOMAIN FAMILY"/>
    <property type="match status" value="1"/>
</dbReference>
<feature type="compositionally biased region" description="Basic residues" evidence="1">
    <location>
        <begin position="234"/>
        <end position="243"/>
    </location>
</feature>
<dbReference type="InterPro" id="IPR013783">
    <property type="entry name" value="Ig-like_fold"/>
</dbReference>
<keyword evidence="5" id="KW-1185">Reference proteome</keyword>
<feature type="compositionally biased region" description="Basic residues" evidence="1">
    <location>
        <begin position="217"/>
        <end position="226"/>
    </location>
</feature>
<feature type="region of interest" description="Disordered" evidence="1">
    <location>
        <begin position="209"/>
        <end position="248"/>
    </location>
</feature>
<dbReference type="InterPro" id="IPR013106">
    <property type="entry name" value="Ig_V-set"/>
</dbReference>
<sequence>MYKVCIVETVPRMLRMLSQGGTLYARVGSNAHLQCSFTGNGYDSFRAPVLWSKRQLSDDVIEINHMSQIQLPFFQSARFSISFTNNSANTYSTDLAISELKPTDTGNYTCQVKWPRENVLVHYELVVLSGPDIKSSLQVLRTTQHNSDNAVYETISRYRYRNQHHNHHFLNTIPYFYSNNIISSSNNNNKNNNNEVESISINNINSNHMYSQQHHPNVNKHRHSNKHGNNLQHQQHHLHHPSYPHRQQNNIINNNNINNNNNIKNDLVLAIREKDETTVTCEVVSGFLIPAISIFVKNRNITDLFERKIVRNVEGQRPFRLIWHVITMTSHKLTFRYSDDDSNLICQATKKQQQNKKAILMNECSIVNDDDDEDEEEDDDEEEEEEEDDDEEEEDDGDDEEEGKEGEDNNRGVIKRCSVDVHKFKGVGVHRAENLDAYWQEFHRGEGIPIFFHFLTRRNRCNKHEMWLVAKNSSLLSPDLTLIILHIALRRLRMLGSIGPKTSIHIGKNSIDGRAFPYFFIFSSAALAAAKPHSLLVRFTYRLARVPGTVTSHANRSARVPGTVTSHAKHLPALQGISVHPSERLPSCAEMPDGSLRTGIEALEKSRQMCWSRRPSRPPEEPFLNDLTALSTSVEETQPAVGVNAGKTRLSTGVFGWMEHNLSKVAGELSARPSSEQTSLTAEDRRLDKH</sequence>
<dbReference type="GeneID" id="20208150"/>
<dbReference type="Proteomes" id="UP000015101">
    <property type="component" value="Unassembled WGS sequence"/>
</dbReference>
<dbReference type="Gene3D" id="2.60.40.10">
    <property type="entry name" value="Immunoglobulins"/>
    <property type="match status" value="2"/>
</dbReference>
<proteinExistence type="predicted"/>
<protein>
    <recommendedName>
        <fullName evidence="2">Ig-like domain-containing protein</fullName>
    </recommendedName>
</protein>
<dbReference type="InterPro" id="IPR003599">
    <property type="entry name" value="Ig_sub"/>
</dbReference>
<dbReference type="InterPro" id="IPR036179">
    <property type="entry name" value="Ig-like_dom_sf"/>
</dbReference>
<evidence type="ECO:0000259" key="2">
    <source>
        <dbReference type="PROSITE" id="PS50835"/>
    </source>
</evidence>
<dbReference type="EMBL" id="AMQM01007680">
    <property type="status" value="NOT_ANNOTATED_CDS"/>
    <property type="molecule type" value="Genomic_DNA"/>
</dbReference>
<evidence type="ECO:0000313" key="3">
    <source>
        <dbReference type="EMBL" id="ESN92253.1"/>
    </source>
</evidence>
<dbReference type="EnsemblMetazoa" id="HelroT181592">
    <property type="protein sequence ID" value="HelroP181592"/>
    <property type="gene ID" value="HelroG181592"/>
</dbReference>
<feature type="compositionally biased region" description="Polar residues" evidence="1">
    <location>
        <begin position="672"/>
        <end position="681"/>
    </location>
</feature>
<reference evidence="3 5" key="2">
    <citation type="journal article" date="2013" name="Nature">
        <title>Insights into bilaterian evolution from three spiralian genomes.</title>
        <authorList>
            <person name="Simakov O."/>
            <person name="Marletaz F."/>
            <person name="Cho S.J."/>
            <person name="Edsinger-Gonzales E."/>
            <person name="Havlak P."/>
            <person name="Hellsten U."/>
            <person name="Kuo D.H."/>
            <person name="Larsson T."/>
            <person name="Lv J."/>
            <person name="Arendt D."/>
            <person name="Savage R."/>
            <person name="Osoegawa K."/>
            <person name="de Jong P."/>
            <person name="Grimwood J."/>
            <person name="Chapman J.A."/>
            <person name="Shapiro H."/>
            <person name="Aerts A."/>
            <person name="Otillar R.P."/>
            <person name="Terry A.Y."/>
            <person name="Boore J.L."/>
            <person name="Grigoriev I.V."/>
            <person name="Lindberg D.R."/>
            <person name="Seaver E.C."/>
            <person name="Weisblat D.A."/>
            <person name="Putnam N.H."/>
            <person name="Rokhsar D.S."/>
        </authorList>
    </citation>
    <scope>NUCLEOTIDE SEQUENCE</scope>
</reference>
<name>T1FH51_HELRO</name>
<reference evidence="5" key="1">
    <citation type="submission" date="2012-12" db="EMBL/GenBank/DDBJ databases">
        <authorList>
            <person name="Hellsten U."/>
            <person name="Grimwood J."/>
            <person name="Chapman J.A."/>
            <person name="Shapiro H."/>
            <person name="Aerts A."/>
            <person name="Otillar R.P."/>
            <person name="Terry A.Y."/>
            <person name="Boore J.L."/>
            <person name="Simakov O."/>
            <person name="Marletaz F."/>
            <person name="Cho S.-J."/>
            <person name="Edsinger-Gonzales E."/>
            <person name="Havlak P."/>
            <person name="Kuo D.-H."/>
            <person name="Larsson T."/>
            <person name="Lv J."/>
            <person name="Arendt D."/>
            <person name="Savage R."/>
            <person name="Osoegawa K."/>
            <person name="de Jong P."/>
            <person name="Lindberg D.R."/>
            <person name="Seaver E.C."/>
            <person name="Weisblat D.A."/>
            <person name="Putnam N.H."/>
            <person name="Grigoriev I.V."/>
            <person name="Rokhsar D.S."/>
        </authorList>
    </citation>
    <scope>NUCLEOTIDE SEQUENCE</scope>
</reference>
<evidence type="ECO:0000313" key="5">
    <source>
        <dbReference type="Proteomes" id="UP000015101"/>
    </source>
</evidence>
<dbReference type="SUPFAM" id="SSF48726">
    <property type="entry name" value="Immunoglobulin"/>
    <property type="match status" value="1"/>
</dbReference>
<dbReference type="InParanoid" id="T1FH51"/>
<dbReference type="EMBL" id="KB097656">
    <property type="protein sequence ID" value="ESN92253.1"/>
    <property type="molecule type" value="Genomic_DNA"/>
</dbReference>
<reference evidence="4" key="3">
    <citation type="submission" date="2015-06" db="UniProtKB">
        <authorList>
            <consortium name="EnsemblMetazoa"/>
        </authorList>
    </citation>
    <scope>IDENTIFICATION</scope>
</reference>
<dbReference type="InterPro" id="IPR007110">
    <property type="entry name" value="Ig-like_dom"/>
</dbReference>
<feature type="region of interest" description="Disordered" evidence="1">
    <location>
        <begin position="668"/>
        <end position="690"/>
    </location>
</feature>
<feature type="domain" description="Ig-like" evidence="2">
    <location>
        <begin position="11"/>
        <end position="112"/>
    </location>
</feature>
<dbReference type="SMART" id="SM00406">
    <property type="entry name" value="IGv"/>
    <property type="match status" value="1"/>
</dbReference>
<dbReference type="PROSITE" id="PS50835">
    <property type="entry name" value="IG_LIKE"/>
    <property type="match status" value="1"/>
</dbReference>
<dbReference type="PANTHER" id="PTHR14559:SF11">
    <property type="entry name" value="SECRETED PROTEIN"/>
    <property type="match status" value="1"/>
</dbReference>
<feature type="region of interest" description="Disordered" evidence="1">
    <location>
        <begin position="362"/>
        <end position="411"/>
    </location>
</feature>